<gene>
    <name evidence="2" type="ORF">GCM10009564_46330</name>
</gene>
<evidence type="ECO:0008006" key="4">
    <source>
        <dbReference type="Google" id="ProtNLM"/>
    </source>
</evidence>
<evidence type="ECO:0000256" key="1">
    <source>
        <dbReference type="SAM" id="MobiDB-lite"/>
    </source>
</evidence>
<evidence type="ECO:0000313" key="3">
    <source>
        <dbReference type="Proteomes" id="UP001501072"/>
    </source>
</evidence>
<evidence type="ECO:0000313" key="2">
    <source>
        <dbReference type="EMBL" id="GAA1015041.1"/>
    </source>
</evidence>
<keyword evidence="3" id="KW-1185">Reference proteome</keyword>
<feature type="region of interest" description="Disordered" evidence="1">
    <location>
        <begin position="26"/>
        <end position="65"/>
    </location>
</feature>
<dbReference type="RefSeq" id="WP_143631596.1">
    <property type="nucleotide sequence ID" value="NZ_BAAAHU010000060.1"/>
</dbReference>
<name>A0ABN1T4U7_9ACTN</name>
<dbReference type="EMBL" id="BAAAHU010000060">
    <property type="protein sequence ID" value="GAA1015041.1"/>
    <property type="molecule type" value="Genomic_DNA"/>
</dbReference>
<protein>
    <recommendedName>
        <fullName evidence="4">Response regulator</fullName>
    </recommendedName>
</protein>
<sequence>MIHALVVDDAELVREALRRILAAEAERIRDVPAPPTPPAASTAPGKLRKKGSAFTPGNPEAPPVT</sequence>
<comment type="caution">
    <text evidence="2">The sequence shown here is derived from an EMBL/GenBank/DDBJ whole genome shotgun (WGS) entry which is preliminary data.</text>
</comment>
<dbReference type="Proteomes" id="UP001501072">
    <property type="component" value="Unassembled WGS sequence"/>
</dbReference>
<proteinExistence type="predicted"/>
<organism evidence="2 3">
    <name type="scientific">Streptomyces thermogriseus</name>
    <dbReference type="NCBI Taxonomy" id="75292"/>
    <lineage>
        <taxon>Bacteria</taxon>
        <taxon>Bacillati</taxon>
        <taxon>Actinomycetota</taxon>
        <taxon>Actinomycetes</taxon>
        <taxon>Kitasatosporales</taxon>
        <taxon>Streptomycetaceae</taxon>
        <taxon>Streptomyces</taxon>
    </lineage>
</organism>
<accession>A0ABN1T4U7</accession>
<reference evidence="2 3" key="1">
    <citation type="journal article" date="2019" name="Int. J. Syst. Evol. Microbiol.">
        <title>The Global Catalogue of Microorganisms (GCM) 10K type strain sequencing project: providing services to taxonomists for standard genome sequencing and annotation.</title>
        <authorList>
            <consortium name="The Broad Institute Genomics Platform"/>
            <consortium name="The Broad Institute Genome Sequencing Center for Infectious Disease"/>
            <person name="Wu L."/>
            <person name="Ma J."/>
        </authorList>
    </citation>
    <scope>NUCLEOTIDE SEQUENCE [LARGE SCALE GENOMIC DNA]</scope>
    <source>
        <strain evidence="2 3">JCM 11269</strain>
    </source>
</reference>